<sequence>LLLLAAFRLPPADLHRNNLSPINAMAMATLLACALTVSVGAYKSLCSVLAANDNNNNKEGRTKKNNSNKIV</sequence>
<accession>A0A811V1D0</accession>
<evidence type="ECO:0000313" key="2">
    <source>
        <dbReference type="EMBL" id="CAD7003697.1"/>
    </source>
</evidence>
<keyword evidence="1" id="KW-1133">Transmembrane helix</keyword>
<comment type="caution">
    <text evidence="2">The sequence shown here is derived from an EMBL/GenBank/DDBJ whole genome shotgun (WGS) entry which is preliminary data.</text>
</comment>
<keyword evidence="1" id="KW-0812">Transmembrane</keyword>
<protein>
    <submittedName>
        <fullName evidence="2">(Mediterranean fruit fly) hypothetical protein</fullName>
    </submittedName>
</protein>
<dbReference type="EMBL" id="CAJHJT010000034">
    <property type="protein sequence ID" value="CAD7003697.1"/>
    <property type="molecule type" value="Genomic_DNA"/>
</dbReference>
<reference evidence="2" key="1">
    <citation type="submission" date="2020-11" db="EMBL/GenBank/DDBJ databases">
        <authorList>
            <person name="Whitehead M."/>
        </authorList>
    </citation>
    <scope>NUCLEOTIDE SEQUENCE</scope>
    <source>
        <strain evidence="2">EGII</strain>
    </source>
</reference>
<feature type="transmembrane region" description="Helical" evidence="1">
    <location>
        <begin position="20"/>
        <end position="42"/>
    </location>
</feature>
<organism evidence="2 3">
    <name type="scientific">Ceratitis capitata</name>
    <name type="common">Mediterranean fruit fly</name>
    <name type="synonym">Tephritis capitata</name>
    <dbReference type="NCBI Taxonomy" id="7213"/>
    <lineage>
        <taxon>Eukaryota</taxon>
        <taxon>Metazoa</taxon>
        <taxon>Ecdysozoa</taxon>
        <taxon>Arthropoda</taxon>
        <taxon>Hexapoda</taxon>
        <taxon>Insecta</taxon>
        <taxon>Pterygota</taxon>
        <taxon>Neoptera</taxon>
        <taxon>Endopterygota</taxon>
        <taxon>Diptera</taxon>
        <taxon>Brachycera</taxon>
        <taxon>Muscomorpha</taxon>
        <taxon>Tephritoidea</taxon>
        <taxon>Tephritidae</taxon>
        <taxon>Ceratitis</taxon>
        <taxon>Ceratitis</taxon>
    </lineage>
</organism>
<keyword evidence="3" id="KW-1185">Reference proteome</keyword>
<keyword evidence="1" id="KW-0472">Membrane</keyword>
<dbReference type="Proteomes" id="UP000606786">
    <property type="component" value="Unassembled WGS sequence"/>
</dbReference>
<evidence type="ECO:0000313" key="3">
    <source>
        <dbReference type="Proteomes" id="UP000606786"/>
    </source>
</evidence>
<evidence type="ECO:0000256" key="1">
    <source>
        <dbReference type="SAM" id="Phobius"/>
    </source>
</evidence>
<feature type="non-terminal residue" evidence="2">
    <location>
        <position position="1"/>
    </location>
</feature>
<gene>
    <name evidence="2" type="ORF">CCAP1982_LOCUS12134</name>
</gene>
<proteinExistence type="predicted"/>
<name>A0A811V1D0_CERCA</name>
<dbReference type="AlphaFoldDB" id="A0A811V1D0"/>